<feature type="compositionally biased region" description="Pro residues" evidence="1">
    <location>
        <begin position="318"/>
        <end position="336"/>
    </location>
</feature>
<dbReference type="OrthoDB" id="440816at2759"/>
<protein>
    <submittedName>
        <fullName evidence="2">YlyB protein</fullName>
    </submittedName>
</protein>
<dbReference type="AlphaFoldDB" id="A0A813BR02"/>
<gene>
    <name evidence="2" type="primary">ylyB</name>
    <name evidence="2" type="ORF">SNEC2469_LOCUS31524</name>
</gene>
<feature type="compositionally biased region" description="Basic and acidic residues" evidence="1">
    <location>
        <begin position="298"/>
        <end position="307"/>
    </location>
</feature>
<dbReference type="Proteomes" id="UP000601435">
    <property type="component" value="Unassembled WGS sequence"/>
</dbReference>
<feature type="compositionally biased region" description="Low complexity" evidence="1">
    <location>
        <begin position="121"/>
        <end position="160"/>
    </location>
</feature>
<proteinExistence type="predicted"/>
<evidence type="ECO:0000313" key="2">
    <source>
        <dbReference type="EMBL" id="CAE7918177.1"/>
    </source>
</evidence>
<accession>A0A813BR02</accession>
<evidence type="ECO:0000313" key="3">
    <source>
        <dbReference type="Proteomes" id="UP000601435"/>
    </source>
</evidence>
<comment type="caution">
    <text evidence="2">The sequence shown here is derived from an EMBL/GenBank/DDBJ whole genome shotgun (WGS) entry which is preliminary data.</text>
</comment>
<name>A0A813BR02_9DINO</name>
<organism evidence="2 3">
    <name type="scientific">Symbiodinium necroappetens</name>
    <dbReference type="NCBI Taxonomy" id="1628268"/>
    <lineage>
        <taxon>Eukaryota</taxon>
        <taxon>Sar</taxon>
        <taxon>Alveolata</taxon>
        <taxon>Dinophyceae</taxon>
        <taxon>Suessiales</taxon>
        <taxon>Symbiodiniaceae</taxon>
        <taxon>Symbiodinium</taxon>
    </lineage>
</organism>
<feature type="region of interest" description="Disordered" evidence="1">
    <location>
        <begin position="298"/>
        <end position="365"/>
    </location>
</feature>
<feature type="compositionally biased region" description="Basic and acidic residues" evidence="1">
    <location>
        <begin position="163"/>
        <end position="184"/>
    </location>
</feature>
<feature type="region of interest" description="Disordered" evidence="1">
    <location>
        <begin position="94"/>
        <end position="265"/>
    </location>
</feature>
<dbReference type="EMBL" id="CAJNJA010076674">
    <property type="protein sequence ID" value="CAE7918177.1"/>
    <property type="molecule type" value="Genomic_DNA"/>
</dbReference>
<reference evidence="2" key="1">
    <citation type="submission" date="2021-02" db="EMBL/GenBank/DDBJ databases">
        <authorList>
            <person name="Dougan E. K."/>
            <person name="Rhodes N."/>
            <person name="Thang M."/>
            <person name="Chan C."/>
        </authorList>
    </citation>
    <scope>NUCLEOTIDE SEQUENCE</scope>
</reference>
<evidence type="ECO:0000256" key="1">
    <source>
        <dbReference type="SAM" id="MobiDB-lite"/>
    </source>
</evidence>
<keyword evidence="3" id="KW-1185">Reference proteome</keyword>
<sequence length="408" mass="44440">MRRHLQDLDWLSFHSDAGFSARARGQLLCADMPATASIERRRHAASSFLFGGDDDPFSQKIKPWNSKCPKWMPGYGTRTHGFCRKLKPLKKTWFPPEEPEPVQEPSGQPRQPPGRRRPRNRSAPSRGPGRSPAARRAAGAAGAAGGAAAAAAVHGASRSSKSAWEKPAAEARHDQMKASTEKPEVPFTAPATPRRRRLPRRPARDPPIPPGELENDFAPAPAPSNRPKPKKGPFPEEEPFEPKPGIIVELPTKPKAPSQDQVGTFEDDDVANEEKLLPPEAKKIIKSQLSKEGIEAAYEKEERDSLPKEIPGTTPQGPFWPPPSTAPPVQPIPPRPGEANYNYGWVPPEDRTPYSPPWPGGGPEVAVDRAEAVVEEINDDANAVIKTAEDAVVNTARTTENTLANTTV</sequence>